<accession>A0A6G1PAM8</accession>
<evidence type="ECO:0000313" key="3">
    <source>
        <dbReference type="Proteomes" id="UP000503349"/>
    </source>
</evidence>
<dbReference type="Proteomes" id="UP000503349">
    <property type="component" value="Chromosome 3"/>
</dbReference>
<sequence>MLICICSVDPAVHQYSALISLLEQDGSRRRRRRREGRVNENGMDPVETSPSPWGLVEQHSP</sequence>
<dbReference type="AlphaFoldDB" id="A0A6G1PAM8"/>
<dbReference type="EMBL" id="CM015714">
    <property type="protein sequence ID" value="KAF3687292.1"/>
    <property type="molecule type" value="Genomic_DNA"/>
</dbReference>
<organism evidence="2 3">
    <name type="scientific">Channa argus</name>
    <name type="common">Northern snakehead</name>
    <name type="synonym">Ophicephalus argus</name>
    <dbReference type="NCBI Taxonomy" id="215402"/>
    <lineage>
        <taxon>Eukaryota</taxon>
        <taxon>Metazoa</taxon>
        <taxon>Chordata</taxon>
        <taxon>Craniata</taxon>
        <taxon>Vertebrata</taxon>
        <taxon>Euteleostomi</taxon>
        <taxon>Actinopterygii</taxon>
        <taxon>Neopterygii</taxon>
        <taxon>Teleostei</taxon>
        <taxon>Neoteleostei</taxon>
        <taxon>Acanthomorphata</taxon>
        <taxon>Anabantaria</taxon>
        <taxon>Anabantiformes</taxon>
        <taxon>Channoidei</taxon>
        <taxon>Channidae</taxon>
        <taxon>Channa</taxon>
    </lineage>
</organism>
<proteinExistence type="predicted"/>
<evidence type="ECO:0000313" key="2">
    <source>
        <dbReference type="EMBL" id="KAF3687292.1"/>
    </source>
</evidence>
<evidence type="ECO:0000256" key="1">
    <source>
        <dbReference type="SAM" id="MobiDB-lite"/>
    </source>
</evidence>
<reference evidence="2 3" key="1">
    <citation type="submission" date="2019-02" db="EMBL/GenBank/DDBJ databases">
        <title>Opniocepnalus argus genome.</title>
        <authorList>
            <person name="Zhou C."/>
            <person name="Xiao S."/>
        </authorList>
    </citation>
    <scope>NUCLEOTIDE SEQUENCE [LARGE SCALE GENOMIC DNA]</scope>
    <source>
        <strain evidence="2">OARG1902GOOAL</strain>
        <tissue evidence="2">Muscle</tissue>
    </source>
</reference>
<protein>
    <submittedName>
        <fullName evidence="2">Uncharacterized protein</fullName>
    </submittedName>
</protein>
<gene>
    <name evidence="2" type="ORF">EXN66_Car002964</name>
</gene>
<keyword evidence="3" id="KW-1185">Reference proteome</keyword>
<reference evidence="3" key="2">
    <citation type="submission" date="2019-02" db="EMBL/GenBank/DDBJ databases">
        <title>Opniocepnalus argus Var Kimnra genome.</title>
        <authorList>
            <person name="Zhou C."/>
            <person name="Xiao S."/>
        </authorList>
    </citation>
    <scope>NUCLEOTIDE SEQUENCE [LARGE SCALE GENOMIC DNA]</scope>
</reference>
<feature type="region of interest" description="Disordered" evidence="1">
    <location>
        <begin position="25"/>
        <end position="61"/>
    </location>
</feature>
<name>A0A6G1PAM8_CHAAH</name>